<dbReference type="AlphaFoldDB" id="A0A6I6NHP1"/>
<dbReference type="InterPro" id="IPR000182">
    <property type="entry name" value="GNAT_dom"/>
</dbReference>
<dbReference type="KEGG" id="sbro:GQF42_24150"/>
<dbReference type="SUPFAM" id="SSF55729">
    <property type="entry name" value="Acyl-CoA N-acyltransferases (Nat)"/>
    <property type="match status" value="1"/>
</dbReference>
<evidence type="ECO:0000259" key="1">
    <source>
        <dbReference type="PROSITE" id="PS51186"/>
    </source>
</evidence>
<organism evidence="2 3">
    <name type="scientific">Streptomyces broussonetiae</name>
    <dbReference type="NCBI Taxonomy" id="2686304"/>
    <lineage>
        <taxon>Bacteria</taxon>
        <taxon>Bacillati</taxon>
        <taxon>Actinomycetota</taxon>
        <taxon>Actinomycetes</taxon>
        <taxon>Kitasatosporales</taxon>
        <taxon>Streptomycetaceae</taxon>
        <taxon>Streptomyces</taxon>
    </lineage>
</organism>
<feature type="domain" description="N-acetyltransferase" evidence="1">
    <location>
        <begin position="119"/>
        <end position="258"/>
    </location>
</feature>
<dbReference type="Proteomes" id="UP000436138">
    <property type="component" value="Chromosome"/>
</dbReference>
<evidence type="ECO:0000313" key="3">
    <source>
        <dbReference type="Proteomes" id="UP000436138"/>
    </source>
</evidence>
<proteinExistence type="predicted"/>
<keyword evidence="3" id="KW-1185">Reference proteome</keyword>
<accession>A0A6I6NHP1</accession>
<reference evidence="2 3" key="1">
    <citation type="submission" date="2019-12" db="EMBL/GenBank/DDBJ databases">
        <title>Streptomyces sp. strain T44 isolated from rhizosphere soil of Broussonetia papyrifera.</title>
        <authorList>
            <person name="Mo P."/>
        </authorList>
    </citation>
    <scope>NUCLEOTIDE SEQUENCE [LARGE SCALE GENOMIC DNA]</scope>
    <source>
        <strain evidence="2 3">T44</strain>
    </source>
</reference>
<dbReference type="InterPro" id="IPR027365">
    <property type="entry name" value="GNAT_acetyltra_YdfB-like"/>
</dbReference>
<name>A0A6I6NHP1_9ACTN</name>
<dbReference type="PROSITE" id="PS51186">
    <property type="entry name" value="GNAT"/>
    <property type="match status" value="1"/>
</dbReference>
<keyword evidence="2" id="KW-0808">Transferase</keyword>
<gene>
    <name evidence="2" type="ORF">GQF42_24150</name>
</gene>
<evidence type="ECO:0000313" key="2">
    <source>
        <dbReference type="EMBL" id="QHA09780.1"/>
    </source>
</evidence>
<protein>
    <submittedName>
        <fullName evidence="2">GNAT family N-acetyltransferase</fullName>
    </submittedName>
</protein>
<dbReference type="Gene3D" id="3.40.630.30">
    <property type="match status" value="1"/>
</dbReference>
<dbReference type="EMBL" id="CP047020">
    <property type="protein sequence ID" value="QHA09780.1"/>
    <property type="molecule type" value="Genomic_DNA"/>
</dbReference>
<dbReference type="InterPro" id="IPR016181">
    <property type="entry name" value="Acyl_CoA_acyltransferase"/>
</dbReference>
<sequence length="258" mass="27844">MIEISPPDARALTHWFPSGAPGPAAIGEHVLATGIGRWWADRPAQPRTVAVSCAGHVVLRGTPEDLRPGFLAPLAGNRIEAPARFLPALGSAFGRLTPWERMVWTLQAPPQRATVPHTVTVRHLEPADTDALHALGPDAAWLSASWGGPLGLAACGHAWAAVDRTGHILAVACTYFRGTGYEDVAVYTVPDRRRHHLGLACVTALCADIAARGRTPSWNCSLHNRASRLLAWHAGFRLVREYVHYAVGSPVRQTRLSI</sequence>
<dbReference type="Pfam" id="PF12746">
    <property type="entry name" value="GNAT_acetyltran"/>
    <property type="match status" value="1"/>
</dbReference>
<dbReference type="GO" id="GO:0016747">
    <property type="term" value="F:acyltransferase activity, transferring groups other than amino-acyl groups"/>
    <property type="evidence" value="ECO:0007669"/>
    <property type="project" value="InterPro"/>
</dbReference>